<evidence type="ECO:0000259" key="7">
    <source>
        <dbReference type="Pfam" id="PF13091"/>
    </source>
</evidence>
<dbReference type="EC" id="3.1.4.4" evidence="3"/>
<dbReference type="RefSeq" id="WP_016415390.1">
    <property type="nucleotide sequence ID" value="NZ_AUAB01000001.1"/>
</dbReference>
<comment type="caution">
    <text evidence="8">The sequence shown here is derived from an EMBL/GenBank/DDBJ whole genome shotgun (WGS) entry which is preliminary data.</text>
</comment>
<dbReference type="STRING" id="1121939.L861_17185"/>
<dbReference type="PANTHER" id="PTHR43856">
    <property type="entry name" value="CARDIOLIPIN HYDROLASE"/>
    <property type="match status" value="1"/>
</dbReference>
<dbReference type="Pfam" id="PF13091">
    <property type="entry name" value="PLDc_2"/>
    <property type="match status" value="1"/>
</dbReference>
<dbReference type="eggNOG" id="COG1502">
    <property type="taxonomic scope" value="Bacteria"/>
</dbReference>
<dbReference type="PANTHER" id="PTHR43856:SF1">
    <property type="entry name" value="MITOCHONDRIAL CARDIOLIPIN HYDROLASE"/>
    <property type="match status" value="1"/>
</dbReference>
<evidence type="ECO:0000256" key="1">
    <source>
        <dbReference type="ARBA" id="ARBA00000798"/>
    </source>
</evidence>
<dbReference type="Gene3D" id="3.30.870.10">
    <property type="entry name" value="Endonuclease Chain A"/>
    <property type="match status" value="2"/>
</dbReference>
<keyword evidence="6" id="KW-0443">Lipid metabolism</keyword>
<keyword evidence="9" id="KW-1185">Reference proteome</keyword>
<dbReference type="OrthoDB" id="92272at2"/>
<dbReference type="AlphaFoldDB" id="S2LEX2"/>
<keyword evidence="5" id="KW-0442">Lipid degradation</keyword>
<dbReference type="InterPro" id="IPR051406">
    <property type="entry name" value="PLD_domain"/>
</dbReference>
<keyword evidence="4" id="KW-0378">Hydrolase</keyword>
<evidence type="ECO:0000256" key="3">
    <source>
        <dbReference type="ARBA" id="ARBA00012027"/>
    </source>
</evidence>
<comment type="similarity">
    <text evidence="2">Belongs to the phospholipase D family.</text>
</comment>
<dbReference type="CDD" id="cd09129">
    <property type="entry name" value="PLDc_unchar2_1"/>
    <property type="match status" value="1"/>
</dbReference>
<dbReference type="EMBL" id="ASTJ01000012">
    <property type="protein sequence ID" value="EPC03276.1"/>
    <property type="molecule type" value="Genomic_DNA"/>
</dbReference>
<dbReference type="GO" id="GO:0004630">
    <property type="term" value="F:phospholipase D activity"/>
    <property type="evidence" value="ECO:0007669"/>
    <property type="project" value="UniProtKB-EC"/>
</dbReference>
<dbReference type="GO" id="GO:0016042">
    <property type="term" value="P:lipid catabolic process"/>
    <property type="evidence" value="ECO:0007669"/>
    <property type="project" value="UniProtKB-KW"/>
</dbReference>
<dbReference type="SUPFAM" id="SSF56024">
    <property type="entry name" value="Phospholipase D/nuclease"/>
    <property type="match status" value="2"/>
</dbReference>
<dbReference type="GO" id="GO:0016891">
    <property type="term" value="F:RNA endonuclease activity producing 5'-phosphomonoesters, hydrolytic mechanism"/>
    <property type="evidence" value="ECO:0007669"/>
    <property type="project" value="TreeGrafter"/>
</dbReference>
<feature type="domain" description="Phospholipase D-like" evidence="7">
    <location>
        <begin position="309"/>
        <end position="443"/>
    </location>
</feature>
<protein>
    <recommendedName>
        <fullName evidence="3">phospholipase D</fullName>
        <ecNumber evidence="3">3.1.4.4</ecNumber>
    </recommendedName>
</protein>
<evidence type="ECO:0000313" key="8">
    <source>
        <dbReference type="EMBL" id="EPC03276.1"/>
    </source>
</evidence>
<name>S2LEX2_LITA3</name>
<evidence type="ECO:0000256" key="5">
    <source>
        <dbReference type="ARBA" id="ARBA00022963"/>
    </source>
</evidence>
<evidence type="ECO:0000313" key="9">
    <source>
        <dbReference type="Proteomes" id="UP000014463"/>
    </source>
</evidence>
<accession>S2LEX2</accession>
<dbReference type="PATRIC" id="fig|1121939.11.peg.910"/>
<comment type="catalytic activity">
    <reaction evidence="1">
        <text>a 1,2-diacyl-sn-glycero-3-phosphocholine + H2O = a 1,2-diacyl-sn-glycero-3-phosphate + choline + H(+)</text>
        <dbReference type="Rhea" id="RHEA:14445"/>
        <dbReference type="ChEBI" id="CHEBI:15354"/>
        <dbReference type="ChEBI" id="CHEBI:15377"/>
        <dbReference type="ChEBI" id="CHEBI:15378"/>
        <dbReference type="ChEBI" id="CHEBI:57643"/>
        <dbReference type="ChEBI" id="CHEBI:58608"/>
        <dbReference type="EC" id="3.1.4.4"/>
    </reaction>
</comment>
<evidence type="ECO:0000256" key="2">
    <source>
        <dbReference type="ARBA" id="ARBA00008664"/>
    </source>
</evidence>
<gene>
    <name evidence="8" type="ORF">L861_17185</name>
</gene>
<evidence type="ECO:0000256" key="4">
    <source>
        <dbReference type="ARBA" id="ARBA00022801"/>
    </source>
</evidence>
<dbReference type="Proteomes" id="UP000014463">
    <property type="component" value="Unassembled WGS sequence"/>
</dbReference>
<dbReference type="InterPro" id="IPR025202">
    <property type="entry name" value="PLD-like_dom"/>
</dbReference>
<proteinExistence type="inferred from homology"/>
<organism evidence="8 9">
    <name type="scientific">Litchfieldella anticariensis (strain DSM 16096 / CECT 5854 / CIP 108499 / LMG 22089 / FP35)</name>
    <name type="common">Halomonas anticariensis</name>
    <dbReference type="NCBI Taxonomy" id="1121939"/>
    <lineage>
        <taxon>Bacteria</taxon>
        <taxon>Pseudomonadati</taxon>
        <taxon>Pseudomonadota</taxon>
        <taxon>Gammaproteobacteria</taxon>
        <taxon>Oceanospirillales</taxon>
        <taxon>Halomonadaceae</taxon>
        <taxon>Litchfieldella</taxon>
    </lineage>
</organism>
<dbReference type="CDD" id="cd09130">
    <property type="entry name" value="PLDc_unchar2_2"/>
    <property type="match status" value="1"/>
</dbReference>
<evidence type="ECO:0000256" key="6">
    <source>
        <dbReference type="ARBA" id="ARBA00023098"/>
    </source>
</evidence>
<sequence length="480" mass="52808">MGLGAWLVLFFFVAYLAMAIYQSFKPLPPGLSTATPLRKADDIVFLADMTYRKSSGTSQVDQQIFDEVLRIVGQAERLVVLDMFLFNDFAGAADGDGFRLLSAELTQALIRRKQARPSLTAVVISDPLNTLYGGIELAHFQALREAGVNVISTDLTQLRASNPMWSGFWHLCCRWLGNSNTGGWLPNALGPGKVTLRSYLSLLNFNANHRKTLVADSGNSWVGLVTSANPHDASSRHGNVALRFAGPVALDLLGTERAVAAMSSADIAFPQPDAMPGMVAVANGKPARLQVLTEARIRDALLAAVNGSKAGDRLDIAIFYFSHRSLVEALIEAHHRGVAIRVLLDPNKDAFGLEKNGIPNRQVAHELHQVGIPVRWCVTQGEQCHSKLLLRMPADGESELILGSANFTRRNLDDLNLETSVRLLAERQTPAIQDAMAFFERRWNNVGESQASVDYSVFADDSRWRYWQYRLMEASGLSTF</sequence>
<reference evidence="8 9" key="1">
    <citation type="journal article" date="2013" name="Genome Announc.">
        <title>Draft genome sequence of the moderately halophilic gammaproteobacterium Halomonas anticariensis FP35.</title>
        <authorList>
            <person name="Tahrioui A."/>
            <person name="Quesada E."/>
            <person name="Llamas I."/>
        </authorList>
    </citation>
    <scope>NUCLEOTIDE SEQUENCE [LARGE SCALE GENOMIC DNA]</scope>
    <source>
        <strain evidence="9">DSM 16096 / CECT 5854 / LMG 22089 / FP35</strain>
    </source>
</reference>